<sequence length="343" mass="37922">MTTDVGAFVKNVRLVRLVLRVLELPDKTITFERQPGAELGYRYPLAEEFLGPDAITVLEELADNNLLERVFVAKEFGCPKCHSVNLSLRLHCPNCDSSKVERQDIVEHLACGFQGSQAKFVNDTCPKCSQPLGQIGVDYVRQGTQYVCGDCDQFFQAPIQKLTCTRDDISFNVSDAPEANLYNYKLMPRLEEEINRAVNQQQYIQKKIEALGFKTRSPAILTGRSGVKQQFFMVATSGIGFMKTNIVMDIINAGSTEEVFSLYAKAIDVSAFGVLFAAIPSLSEDAKKVAKSYGMTFVEAPDLSSSAERLVKKFAELIETPEERMLEIFGGLGSKQGKPGQAA</sequence>
<proteinExistence type="predicted"/>
<feature type="domain" description="Thaumarchaeal output" evidence="1">
    <location>
        <begin position="16"/>
        <end position="186"/>
    </location>
</feature>
<evidence type="ECO:0000313" key="2">
    <source>
        <dbReference type="EMBL" id="KKL07417.1"/>
    </source>
</evidence>
<protein>
    <recommendedName>
        <fullName evidence="1">Thaumarchaeal output domain-containing protein</fullName>
    </recommendedName>
</protein>
<dbReference type="EMBL" id="LAZR01043301">
    <property type="protein sequence ID" value="KKL07417.1"/>
    <property type="molecule type" value="Genomic_DNA"/>
</dbReference>
<dbReference type="InterPro" id="IPR040572">
    <property type="entry name" value="TackOD1"/>
</dbReference>
<accession>A0A0F9B0X7</accession>
<gene>
    <name evidence="2" type="ORF">LCGC14_2586230</name>
</gene>
<reference evidence="2" key="1">
    <citation type="journal article" date="2015" name="Nature">
        <title>Complex archaea that bridge the gap between prokaryotes and eukaryotes.</title>
        <authorList>
            <person name="Spang A."/>
            <person name="Saw J.H."/>
            <person name="Jorgensen S.L."/>
            <person name="Zaremba-Niedzwiedzka K."/>
            <person name="Martijn J."/>
            <person name="Lind A.E."/>
            <person name="van Eijk R."/>
            <person name="Schleper C."/>
            <person name="Guy L."/>
            <person name="Ettema T.J."/>
        </authorList>
    </citation>
    <scope>NUCLEOTIDE SEQUENCE</scope>
</reference>
<dbReference type="Pfam" id="PF18551">
    <property type="entry name" value="TackOD1"/>
    <property type="match status" value="1"/>
</dbReference>
<name>A0A0F9B0X7_9ZZZZ</name>
<organism evidence="2">
    <name type="scientific">marine sediment metagenome</name>
    <dbReference type="NCBI Taxonomy" id="412755"/>
    <lineage>
        <taxon>unclassified sequences</taxon>
        <taxon>metagenomes</taxon>
        <taxon>ecological metagenomes</taxon>
    </lineage>
</organism>
<evidence type="ECO:0000259" key="1">
    <source>
        <dbReference type="Pfam" id="PF18551"/>
    </source>
</evidence>
<comment type="caution">
    <text evidence="2">The sequence shown here is derived from an EMBL/GenBank/DDBJ whole genome shotgun (WGS) entry which is preliminary data.</text>
</comment>
<dbReference type="AlphaFoldDB" id="A0A0F9B0X7"/>